<proteinExistence type="predicted"/>
<dbReference type="EMBL" id="AP028127">
    <property type="protein sequence ID" value="BEH91159.1"/>
    <property type="molecule type" value="Genomic_DNA"/>
</dbReference>
<keyword evidence="2" id="KW-1185">Reference proteome</keyword>
<reference evidence="1" key="1">
    <citation type="journal article" date="2024" name="Int. J. Syst. Evol. Microbiol.">
        <title>Turicibacter faecis sp. nov., isolated from faeces of heart failure mouse model.</title>
        <authorList>
            <person name="Imamura Y."/>
            <person name="Motooka D."/>
            <person name="Nakajima Y."/>
            <person name="Ito S."/>
            <person name="Kitakaze M."/>
            <person name="Iida T."/>
            <person name="Nakamura S."/>
        </authorList>
    </citation>
    <scope>NUCLEOTIDE SEQUENCE</scope>
    <source>
        <strain evidence="1">TC023</strain>
    </source>
</reference>
<dbReference type="Proteomes" id="UP001432099">
    <property type="component" value="Chromosome"/>
</dbReference>
<gene>
    <name evidence="1" type="ORF">T23_12610</name>
</gene>
<evidence type="ECO:0000313" key="1">
    <source>
        <dbReference type="EMBL" id="BEH91159.1"/>
    </source>
</evidence>
<evidence type="ECO:0000313" key="2">
    <source>
        <dbReference type="Proteomes" id="UP001432099"/>
    </source>
</evidence>
<dbReference type="RefSeq" id="WP_161831693.1">
    <property type="nucleotide sequence ID" value="NZ_AP028127.1"/>
</dbReference>
<accession>A0ABM8IMT8</accession>
<protein>
    <submittedName>
        <fullName evidence="1">Uncharacterized protein</fullName>
    </submittedName>
</protein>
<organism evidence="1 2">
    <name type="scientific">Turicibacter faecis</name>
    <dbReference type="NCBI Taxonomy" id="2963365"/>
    <lineage>
        <taxon>Bacteria</taxon>
        <taxon>Bacillati</taxon>
        <taxon>Bacillota</taxon>
        <taxon>Erysipelotrichia</taxon>
        <taxon>Erysipelotrichales</taxon>
        <taxon>Turicibacteraceae</taxon>
        <taxon>Turicibacter</taxon>
    </lineage>
</organism>
<sequence>MAKIYELQTNYRAKIEQSIELIEKGYIDQAICLLEDFLVSVTCVDIGTEIKKQLMSAYTLKREFDAVDRLIASIFEKKRLDLTIAAHDILVAIFQNQKEMRQQKENFYFNQLSSFSIKNLKELMYSLKDYYENYWYEQIVKKIDTLQTGTNLKLKFSIISDLYEVEEERLMPFTHVLEDITNSCEIPFVKTALFELMSRKNLQGVITFKANGVTRRVLAEPAVLKKMERCYAYAIERLEMLKLDECIQEELKQLLVYFYQYSFPFIDDFYEDDVIKELAQQVFGLDLEGLNSCETAPTNPDITYKMSQYILSLSSLM</sequence>
<name>A0ABM8IMT8_9FIRM</name>